<dbReference type="PANTHER" id="PTHR10891">
    <property type="entry name" value="EF-HAND CALCIUM-BINDING DOMAIN CONTAINING PROTEIN"/>
    <property type="match status" value="1"/>
</dbReference>
<dbReference type="Pfam" id="PF13499">
    <property type="entry name" value="EF-hand_7"/>
    <property type="match status" value="2"/>
</dbReference>
<gene>
    <name evidence="9" type="ORF">M0812_19495</name>
</gene>
<feature type="domain" description="EF-hand" evidence="8">
    <location>
        <begin position="29"/>
        <end position="64"/>
    </location>
</feature>
<dbReference type="AlphaFoldDB" id="A0AAV7YZS6"/>
<dbReference type="GO" id="GO:0005576">
    <property type="term" value="C:extracellular region"/>
    <property type="evidence" value="ECO:0007669"/>
    <property type="project" value="UniProtKB-SubCell"/>
</dbReference>
<dbReference type="InterPro" id="IPR019577">
    <property type="entry name" value="SPARC/Testican_Ca-bd-dom"/>
</dbReference>
<evidence type="ECO:0000256" key="1">
    <source>
        <dbReference type="ARBA" id="ARBA00004613"/>
    </source>
</evidence>
<accession>A0AAV7YZS6</accession>
<proteinExistence type="predicted"/>
<keyword evidence="4" id="KW-0677">Repeat</keyword>
<feature type="domain" description="EF-hand" evidence="8">
    <location>
        <begin position="145"/>
        <end position="180"/>
    </location>
</feature>
<dbReference type="GO" id="GO:0005509">
    <property type="term" value="F:calcium ion binding"/>
    <property type="evidence" value="ECO:0007669"/>
    <property type="project" value="InterPro"/>
</dbReference>
<evidence type="ECO:0000256" key="6">
    <source>
        <dbReference type="ARBA" id="ARBA00023157"/>
    </source>
</evidence>
<dbReference type="SUPFAM" id="SSF47473">
    <property type="entry name" value="EF-hand"/>
    <property type="match status" value="2"/>
</dbReference>
<sequence length="232" mass="27857">MNIHEQFEKYDTNKDGFIQPDELKKGLGIEEDEVTKIFEEFDKNKDGKLDFYEFKYMMLKREFDLFDSNNNNKLELNEIMEGYSLDEEAAKKVIAKYDENKDGSLQFHEFKHWKHDVFLQNEFNHYDTNNDGFLQPDELKTGYKLEEDAVTKIFKEFDSNSDGKLDFNEFYKWKITEDFRKLDKNNDGKLDLEEIKTGFRCDEECAKKFIAKHDKNNDNSIDLNEWYGVWKI</sequence>
<evidence type="ECO:0000313" key="9">
    <source>
        <dbReference type="EMBL" id="KAJ3435308.1"/>
    </source>
</evidence>
<dbReference type="Gene3D" id="1.10.238.10">
    <property type="entry name" value="EF-hand"/>
    <property type="match status" value="4"/>
</dbReference>
<dbReference type="InterPro" id="IPR039647">
    <property type="entry name" value="EF_hand_pair_protein_CML-like"/>
</dbReference>
<evidence type="ECO:0000256" key="7">
    <source>
        <dbReference type="ARBA" id="ARBA00023180"/>
    </source>
</evidence>
<dbReference type="SMART" id="SM00054">
    <property type="entry name" value="EFh"/>
    <property type="match status" value="7"/>
</dbReference>
<evidence type="ECO:0000256" key="5">
    <source>
        <dbReference type="ARBA" id="ARBA00022837"/>
    </source>
</evidence>
<evidence type="ECO:0000256" key="2">
    <source>
        <dbReference type="ARBA" id="ARBA00022525"/>
    </source>
</evidence>
<dbReference type="InterPro" id="IPR011992">
    <property type="entry name" value="EF-hand-dom_pair"/>
</dbReference>
<dbReference type="InterPro" id="IPR018247">
    <property type="entry name" value="EF_Hand_1_Ca_BS"/>
</dbReference>
<keyword evidence="5" id="KW-0106">Calcium</keyword>
<evidence type="ECO:0000259" key="8">
    <source>
        <dbReference type="PROSITE" id="PS50222"/>
    </source>
</evidence>
<keyword evidence="3" id="KW-0479">Metal-binding</keyword>
<dbReference type="Pfam" id="PF13202">
    <property type="entry name" value="EF-hand_5"/>
    <property type="match status" value="1"/>
</dbReference>
<feature type="domain" description="EF-hand" evidence="8">
    <location>
        <begin position="181"/>
        <end position="205"/>
    </location>
</feature>
<dbReference type="PROSITE" id="PS50222">
    <property type="entry name" value="EF_HAND_2"/>
    <property type="match status" value="4"/>
</dbReference>
<feature type="domain" description="EF-hand" evidence="8">
    <location>
        <begin position="85"/>
        <end position="120"/>
    </location>
</feature>
<keyword evidence="6" id="KW-1015">Disulfide bond</keyword>
<name>A0AAV7YZS6_9EUKA</name>
<dbReference type="Pfam" id="PF10591">
    <property type="entry name" value="SPARC_Ca_bdg"/>
    <property type="match status" value="1"/>
</dbReference>
<keyword evidence="2" id="KW-0964">Secreted</keyword>
<dbReference type="InterPro" id="IPR002048">
    <property type="entry name" value="EF_hand_dom"/>
</dbReference>
<dbReference type="Proteomes" id="UP001146793">
    <property type="component" value="Unassembled WGS sequence"/>
</dbReference>
<dbReference type="EMBL" id="JANTQA010000040">
    <property type="protein sequence ID" value="KAJ3435308.1"/>
    <property type="molecule type" value="Genomic_DNA"/>
</dbReference>
<reference evidence="9" key="1">
    <citation type="submission" date="2022-08" db="EMBL/GenBank/DDBJ databases">
        <title>Novel sulphate-reducing endosymbionts in the free-living metamonad Anaeramoeba.</title>
        <authorList>
            <person name="Jerlstrom-Hultqvist J."/>
            <person name="Cepicka I."/>
            <person name="Gallot-Lavallee L."/>
            <person name="Salas-Leiva D."/>
            <person name="Curtis B.A."/>
            <person name="Zahonova K."/>
            <person name="Pipaliya S."/>
            <person name="Dacks J."/>
            <person name="Roger A.J."/>
        </authorList>
    </citation>
    <scope>NUCLEOTIDE SEQUENCE</scope>
    <source>
        <strain evidence="9">Busselton2</strain>
    </source>
</reference>
<dbReference type="PROSITE" id="PS00018">
    <property type="entry name" value="EF_HAND_1"/>
    <property type="match status" value="5"/>
</dbReference>
<protein>
    <submittedName>
        <fullName evidence="9">Calmodulin</fullName>
    </submittedName>
</protein>
<evidence type="ECO:0000313" key="10">
    <source>
        <dbReference type="Proteomes" id="UP001146793"/>
    </source>
</evidence>
<comment type="caution">
    <text evidence="9">The sequence shown here is derived from an EMBL/GenBank/DDBJ whole genome shotgun (WGS) entry which is preliminary data.</text>
</comment>
<organism evidence="9 10">
    <name type="scientific">Anaeramoeba flamelloides</name>
    <dbReference type="NCBI Taxonomy" id="1746091"/>
    <lineage>
        <taxon>Eukaryota</taxon>
        <taxon>Metamonada</taxon>
        <taxon>Anaeramoebidae</taxon>
        <taxon>Anaeramoeba</taxon>
    </lineage>
</organism>
<comment type="subcellular location">
    <subcellularLocation>
        <location evidence="1">Secreted</location>
    </subcellularLocation>
</comment>
<evidence type="ECO:0000256" key="3">
    <source>
        <dbReference type="ARBA" id="ARBA00022723"/>
    </source>
</evidence>
<evidence type="ECO:0000256" key="4">
    <source>
        <dbReference type="ARBA" id="ARBA00022737"/>
    </source>
</evidence>
<keyword evidence="7" id="KW-0325">Glycoprotein</keyword>